<reference evidence="1" key="2">
    <citation type="submission" date="2025-09" db="UniProtKB">
        <authorList>
            <consortium name="Ensembl"/>
        </authorList>
    </citation>
    <scope>IDENTIFICATION</scope>
</reference>
<dbReference type="Proteomes" id="UP000265020">
    <property type="component" value="Unassembled WGS sequence"/>
</dbReference>
<dbReference type="AlphaFoldDB" id="A0A3Q2GGM7"/>
<evidence type="ECO:0000313" key="1">
    <source>
        <dbReference type="Ensembl" id="ENSCVAP00000025425.1"/>
    </source>
</evidence>
<dbReference type="GeneTree" id="ENSGT00600000085659"/>
<keyword evidence="2" id="KW-1185">Reference proteome</keyword>
<protein>
    <submittedName>
        <fullName evidence="1">Uncharacterized protein</fullName>
    </submittedName>
</protein>
<reference evidence="1" key="1">
    <citation type="submission" date="2025-08" db="UniProtKB">
        <authorList>
            <consortium name="Ensembl"/>
        </authorList>
    </citation>
    <scope>IDENTIFICATION</scope>
</reference>
<dbReference type="Ensembl" id="ENSCVAT00000001665.1">
    <property type="protein sequence ID" value="ENSCVAP00000025425.1"/>
    <property type="gene ID" value="ENSCVAG00000010209.1"/>
</dbReference>
<proteinExistence type="predicted"/>
<dbReference type="OMA" id="EFSFNLW"/>
<sequence length="144" mass="14333">MIDTFDRPGHASAASTFARAGKYACGLEDKPGRRIPKAGVYAEAGVGEAGAEWSVFDAKAKGPNASAGAGVSAGTLKARAMATAEIASASASAGPIKAKVGLGVDTGVEVGLTGVEVKVLGIGFSFGRKIGVSLFGTGFEISLW</sequence>
<organism evidence="1 2">
    <name type="scientific">Cyprinodon variegatus</name>
    <name type="common">Sheepshead minnow</name>
    <dbReference type="NCBI Taxonomy" id="28743"/>
    <lineage>
        <taxon>Eukaryota</taxon>
        <taxon>Metazoa</taxon>
        <taxon>Chordata</taxon>
        <taxon>Craniata</taxon>
        <taxon>Vertebrata</taxon>
        <taxon>Euteleostomi</taxon>
        <taxon>Actinopterygii</taxon>
        <taxon>Neopterygii</taxon>
        <taxon>Teleostei</taxon>
        <taxon>Neoteleostei</taxon>
        <taxon>Acanthomorphata</taxon>
        <taxon>Ovalentaria</taxon>
        <taxon>Atherinomorphae</taxon>
        <taxon>Cyprinodontiformes</taxon>
        <taxon>Cyprinodontidae</taxon>
        <taxon>Cyprinodon</taxon>
    </lineage>
</organism>
<evidence type="ECO:0000313" key="2">
    <source>
        <dbReference type="Proteomes" id="UP000265020"/>
    </source>
</evidence>
<accession>A0A3Q2GGM7</accession>
<name>A0A3Q2GGM7_CYPVA</name>